<evidence type="ECO:0000313" key="13">
    <source>
        <dbReference type="Proteomes" id="UP000316562"/>
    </source>
</evidence>
<gene>
    <name evidence="12" type="ORF">EVJ46_05250</name>
</gene>
<dbReference type="Pfam" id="PF00580">
    <property type="entry name" value="UvrD-helicase"/>
    <property type="match status" value="1"/>
</dbReference>
<dbReference type="CDD" id="cd18807">
    <property type="entry name" value="SF1_C_UvrD"/>
    <property type="match status" value="1"/>
</dbReference>
<dbReference type="Pfam" id="PF13361">
    <property type="entry name" value="UvrD_C"/>
    <property type="match status" value="1"/>
</dbReference>
<keyword evidence="5" id="KW-0413">Isomerase</keyword>
<keyword evidence="1 9" id="KW-0547">Nucleotide-binding</keyword>
<evidence type="ECO:0000256" key="1">
    <source>
        <dbReference type="ARBA" id="ARBA00022741"/>
    </source>
</evidence>
<accession>A0A519BGN5</accession>
<dbReference type="CDD" id="cd17932">
    <property type="entry name" value="DEXQc_UvrD"/>
    <property type="match status" value="1"/>
</dbReference>
<comment type="caution">
    <text evidence="12">The sequence shown here is derived from an EMBL/GenBank/DDBJ whole genome shotgun (WGS) entry which is preliminary data.</text>
</comment>
<evidence type="ECO:0000256" key="2">
    <source>
        <dbReference type="ARBA" id="ARBA00022801"/>
    </source>
</evidence>
<dbReference type="GO" id="GO:0000725">
    <property type="term" value="P:recombinational repair"/>
    <property type="evidence" value="ECO:0007669"/>
    <property type="project" value="TreeGrafter"/>
</dbReference>
<proteinExistence type="predicted"/>
<evidence type="ECO:0000256" key="6">
    <source>
        <dbReference type="ARBA" id="ARBA00034617"/>
    </source>
</evidence>
<evidence type="ECO:0000256" key="4">
    <source>
        <dbReference type="ARBA" id="ARBA00022840"/>
    </source>
</evidence>
<dbReference type="GO" id="GO:0043138">
    <property type="term" value="F:3'-5' DNA helicase activity"/>
    <property type="evidence" value="ECO:0007669"/>
    <property type="project" value="UniProtKB-EC"/>
</dbReference>
<name>A0A519BGN5_ACIG2</name>
<keyword evidence="2 9" id="KW-0378">Hydrolase</keyword>
<comment type="catalytic activity">
    <reaction evidence="6">
        <text>Couples ATP hydrolysis with the unwinding of duplex DNA by translocating in the 3'-5' direction.</text>
        <dbReference type="EC" id="5.6.2.4"/>
    </reaction>
</comment>
<dbReference type="InterPro" id="IPR014017">
    <property type="entry name" value="DNA_helicase_UvrD-like_C"/>
</dbReference>
<feature type="binding site" evidence="9">
    <location>
        <begin position="39"/>
        <end position="46"/>
    </location>
    <ligand>
        <name>ATP</name>
        <dbReference type="ChEBI" id="CHEBI:30616"/>
    </ligand>
</feature>
<keyword evidence="4 9" id="KW-0067">ATP-binding</keyword>
<evidence type="ECO:0000259" key="11">
    <source>
        <dbReference type="PROSITE" id="PS51217"/>
    </source>
</evidence>
<dbReference type="PANTHER" id="PTHR11070:SF2">
    <property type="entry name" value="ATP-DEPENDENT DNA HELICASE SRS2"/>
    <property type="match status" value="1"/>
</dbReference>
<dbReference type="Gene3D" id="3.40.50.300">
    <property type="entry name" value="P-loop containing nucleotide triphosphate hydrolases"/>
    <property type="match status" value="3"/>
</dbReference>
<dbReference type="PANTHER" id="PTHR11070">
    <property type="entry name" value="UVRD / RECB / PCRA DNA HELICASE FAMILY MEMBER"/>
    <property type="match status" value="1"/>
</dbReference>
<dbReference type="SUPFAM" id="SSF52540">
    <property type="entry name" value="P-loop containing nucleoside triphosphate hydrolases"/>
    <property type="match status" value="1"/>
</dbReference>
<dbReference type="GO" id="GO:0005524">
    <property type="term" value="F:ATP binding"/>
    <property type="evidence" value="ECO:0007669"/>
    <property type="project" value="UniProtKB-UniRule"/>
</dbReference>
<dbReference type="InterPro" id="IPR000212">
    <property type="entry name" value="DNA_helicase_UvrD/REP"/>
</dbReference>
<dbReference type="GO" id="GO:0016887">
    <property type="term" value="F:ATP hydrolysis activity"/>
    <property type="evidence" value="ECO:0007669"/>
    <property type="project" value="RHEA"/>
</dbReference>
<protein>
    <recommendedName>
        <fullName evidence="7">DNA 3'-5' helicase</fullName>
        <ecNumber evidence="7">5.6.2.4</ecNumber>
    </recommendedName>
</protein>
<dbReference type="PROSITE" id="PS51198">
    <property type="entry name" value="UVRD_HELICASE_ATP_BIND"/>
    <property type="match status" value="1"/>
</dbReference>
<dbReference type="Proteomes" id="UP000316562">
    <property type="component" value="Unassembled WGS sequence"/>
</dbReference>
<evidence type="ECO:0000259" key="10">
    <source>
        <dbReference type="PROSITE" id="PS51198"/>
    </source>
</evidence>
<evidence type="ECO:0000256" key="8">
    <source>
        <dbReference type="ARBA" id="ARBA00048988"/>
    </source>
</evidence>
<feature type="domain" description="UvrD-like helicase ATP-binding" evidence="10">
    <location>
        <begin position="18"/>
        <end position="384"/>
    </location>
</feature>
<evidence type="ECO:0000256" key="9">
    <source>
        <dbReference type="PROSITE-ProRule" id="PRU00560"/>
    </source>
</evidence>
<dbReference type="InterPro" id="IPR014016">
    <property type="entry name" value="UvrD-like_ATP-bd"/>
</dbReference>
<dbReference type="Gene3D" id="1.10.486.10">
    <property type="entry name" value="PCRA, domain 4"/>
    <property type="match status" value="1"/>
</dbReference>
<dbReference type="EC" id="5.6.2.4" evidence="7"/>
<dbReference type="GO" id="GO:0003677">
    <property type="term" value="F:DNA binding"/>
    <property type="evidence" value="ECO:0007669"/>
    <property type="project" value="InterPro"/>
</dbReference>
<feature type="domain" description="UvrD-like helicase C-terminal" evidence="11">
    <location>
        <begin position="385"/>
        <end position="709"/>
    </location>
</feature>
<comment type="catalytic activity">
    <reaction evidence="8">
        <text>ATP + H2O = ADP + phosphate + H(+)</text>
        <dbReference type="Rhea" id="RHEA:13065"/>
        <dbReference type="ChEBI" id="CHEBI:15377"/>
        <dbReference type="ChEBI" id="CHEBI:15378"/>
        <dbReference type="ChEBI" id="CHEBI:30616"/>
        <dbReference type="ChEBI" id="CHEBI:43474"/>
        <dbReference type="ChEBI" id="CHEBI:456216"/>
        <dbReference type="EC" id="5.6.2.4"/>
    </reaction>
</comment>
<dbReference type="PROSITE" id="PS51217">
    <property type="entry name" value="UVRD_HELICASE_CTER"/>
    <property type="match status" value="1"/>
</dbReference>
<evidence type="ECO:0000313" key="12">
    <source>
        <dbReference type="EMBL" id="RZD16428.1"/>
    </source>
</evidence>
<dbReference type="GO" id="GO:0033202">
    <property type="term" value="C:DNA helicase complex"/>
    <property type="evidence" value="ECO:0007669"/>
    <property type="project" value="TreeGrafter"/>
</dbReference>
<evidence type="ECO:0000256" key="5">
    <source>
        <dbReference type="ARBA" id="ARBA00023235"/>
    </source>
</evidence>
<dbReference type="EMBL" id="SGBC01000002">
    <property type="protein sequence ID" value="RZD16428.1"/>
    <property type="molecule type" value="Genomic_DNA"/>
</dbReference>
<dbReference type="AlphaFoldDB" id="A0A519BGN5"/>
<dbReference type="InterPro" id="IPR027417">
    <property type="entry name" value="P-loop_NTPase"/>
</dbReference>
<evidence type="ECO:0000256" key="7">
    <source>
        <dbReference type="ARBA" id="ARBA00034808"/>
    </source>
</evidence>
<sequence length="795" mass="90036">MKKNMKHSDSHSSYAYLDGLNPEQLEAVKCTEGPLLILAGAGSGKTRVITLRALHLIETGKAKAYNILGVTFTNKAAKEMKERIKQLIIQHINAKPQSPSQTPSPSQSHIKTAADKINIADIADINTIEDTFYVDTEDTNAGINAAMEDAGVNADADAGAIADYYYDRQNNRQNSGELRLQLPEFSTFHSFCLKVLRKHASALGYNSSFVIMDDDDATKLLNASIKALNINEKIFTPVKVKYFIEKNKNSLITCEEAFSKVKPWDENLAKIYEEYQKRLKANNAMDFADMIFNTAKLFAGFPDITDYYSNRYKYIMVDEFQDTNLAQDKLIRLLCKNHNNICVVGDDDQSIYSFRGANVENILRFEDHFEGCRVIKLEKNYRSSKNILAAASSLVSENKRRKQKTLKTDKDTGSIITVYKAGSDISEAVYIAREIKRLVRFDGYAKSDIAILYRANRQSRIIEDMLLKENVAYNIYGGFKFYQRMEIKDILSYLRFAVNPKDTINFERSVQAVPIGIGEKTIKNMEETARQNNMDILESYKAGLFHVILKSKIKNIKNYFDLIEKARILIFSKKNSDNNVNGDEENIYNSAAAAININKEIYIYNGSGDGILNAASVINLIYKESGYEAMLKGLSDKTNDDNNAMNQNRIENIEELITASMEFEDITDFLDQSAINDEINNAGKLSDGSRSIGSDSSFVSLMTLHSAKGLEFPVVFLTGMEENTFPHSRSLMDQSAIEEERRLCYVGITRAKEKLYLTLSKRRKLGRDFSYNIPSRFLSEIPESCMEEILDDYDY</sequence>
<organism evidence="12 13">
    <name type="scientific">Acididesulfobacter guangdongensis</name>
    <dbReference type="NCBI Taxonomy" id="2597225"/>
    <lineage>
        <taxon>Bacteria</taxon>
        <taxon>Deltaproteobacteria</taxon>
        <taxon>Candidatus Acidulodesulfobacterales</taxon>
        <taxon>Candidatus Acididesulfobacter</taxon>
    </lineage>
</organism>
<keyword evidence="3 9" id="KW-0347">Helicase</keyword>
<reference evidence="12 13" key="1">
    <citation type="journal article" date="2019" name="ISME J.">
        <title>Insights into ecological role of a new deltaproteobacterial order Candidatus Acidulodesulfobacterales by metagenomics and metatranscriptomics.</title>
        <authorList>
            <person name="Tan S."/>
            <person name="Liu J."/>
            <person name="Fang Y."/>
            <person name="Hedlund B.P."/>
            <person name="Lian Z.H."/>
            <person name="Huang L.Y."/>
            <person name="Li J.T."/>
            <person name="Huang L.N."/>
            <person name="Li W.J."/>
            <person name="Jiang H.C."/>
            <person name="Dong H.L."/>
            <person name="Shu W.S."/>
        </authorList>
    </citation>
    <scope>NUCLEOTIDE SEQUENCE [LARGE SCALE GENOMIC DNA]</scope>
    <source>
        <strain evidence="12">AP2</strain>
    </source>
</reference>
<evidence type="ECO:0000256" key="3">
    <source>
        <dbReference type="ARBA" id="ARBA00022806"/>
    </source>
</evidence>
<dbReference type="GO" id="GO:0005829">
    <property type="term" value="C:cytosol"/>
    <property type="evidence" value="ECO:0007669"/>
    <property type="project" value="TreeGrafter"/>
</dbReference>